<accession>A0AAD4GRD2</accession>
<dbReference type="AlphaFoldDB" id="A0AAD4GRD2"/>
<organism evidence="3 4">
    <name type="scientific">Aspergillus nanangensis</name>
    <dbReference type="NCBI Taxonomy" id="2582783"/>
    <lineage>
        <taxon>Eukaryota</taxon>
        <taxon>Fungi</taxon>
        <taxon>Dikarya</taxon>
        <taxon>Ascomycota</taxon>
        <taxon>Pezizomycotina</taxon>
        <taxon>Eurotiomycetes</taxon>
        <taxon>Eurotiomycetidae</taxon>
        <taxon>Eurotiales</taxon>
        <taxon>Aspergillaceae</taxon>
        <taxon>Aspergillus</taxon>
        <taxon>Aspergillus subgen. Circumdati</taxon>
    </lineage>
</organism>
<feature type="chain" id="PRO_5042150047" description="WSC domain-containing protein" evidence="1">
    <location>
        <begin position="24"/>
        <end position="471"/>
    </location>
</feature>
<protein>
    <recommendedName>
        <fullName evidence="2">WSC domain-containing protein</fullName>
    </recommendedName>
</protein>
<dbReference type="InterPro" id="IPR002889">
    <property type="entry name" value="WSC_carb-bd"/>
</dbReference>
<dbReference type="Pfam" id="PF09362">
    <property type="entry name" value="DUF1996"/>
    <property type="match status" value="1"/>
</dbReference>
<name>A0AAD4GRD2_ASPNN</name>
<reference evidence="3" key="2">
    <citation type="submission" date="2020-02" db="EMBL/GenBank/DDBJ databases">
        <authorList>
            <person name="Gilchrist C.L.M."/>
            <person name="Chooi Y.-H."/>
        </authorList>
    </citation>
    <scope>NUCLEOTIDE SEQUENCE</scope>
    <source>
        <strain evidence="3">MST-FP2251</strain>
    </source>
</reference>
<evidence type="ECO:0000313" key="3">
    <source>
        <dbReference type="EMBL" id="KAF9885298.1"/>
    </source>
</evidence>
<dbReference type="PANTHER" id="PTHR43662:SF3">
    <property type="entry name" value="DOMAIN PROTEIN, PUTATIVE (AFU_ORTHOLOGUE AFUA_6G11970)-RELATED"/>
    <property type="match status" value="1"/>
</dbReference>
<dbReference type="EMBL" id="VCAU01000098">
    <property type="protein sequence ID" value="KAF9885298.1"/>
    <property type="molecule type" value="Genomic_DNA"/>
</dbReference>
<gene>
    <name evidence="3" type="ORF">FE257_013015</name>
</gene>
<dbReference type="PROSITE" id="PS51212">
    <property type="entry name" value="WSC"/>
    <property type="match status" value="1"/>
</dbReference>
<keyword evidence="1" id="KW-0732">Signal</keyword>
<dbReference type="Proteomes" id="UP001194746">
    <property type="component" value="Unassembled WGS sequence"/>
</dbReference>
<dbReference type="Pfam" id="PF01822">
    <property type="entry name" value="WSC"/>
    <property type="match status" value="1"/>
</dbReference>
<proteinExistence type="predicted"/>
<evidence type="ECO:0000256" key="1">
    <source>
        <dbReference type="SAM" id="SignalP"/>
    </source>
</evidence>
<keyword evidence="4" id="KW-1185">Reference proteome</keyword>
<evidence type="ECO:0000313" key="4">
    <source>
        <dbReference type="Proteomes" id="UP001194746"/>
    </source>
</evidence>
<feature type="domain" description="WSC" evidence="2">
    <location>
        <begin position="361"/>
        <end position="457"/>
    </location>
</feature>
<dbReference type="SMART" id="SM00321">
    <property type="entry name" value="WSC"/>
    <property type="match status" value="1"/>
</dbReference>
<feature type="signal peptide" evidence="1">
    <location>
        <begin position="1"/>
        <end position="23"/>
    </location>
</feature>
<sequence length="471" mass="50979">MPSFSKQASLALAFLFSANPSLAFFKVPCSTPLVIQRADPIVQPGTASNHVHTIMGGSGFGFTMDYDMTQASQCNSCSAVEDKSNYWVAALYFHAQNGSFIQVPQNGGALIYYEQRPDPTTDGKIVAPPAGFRMVAGTPFSRSDEVTIESSARSFACLNYDAPGTPQTNHFPKTKCPNGIRVQIYFPSCWDGKNLDSPDHKSHVAYPTQTYDNGPCPATHPVRIVSIFYEINWHTEQFDDMWYGDDQPFVFSFGDPTGHGLHADFLNGWDVDVLQEAIDTCDDGGGDIRECGPITMQPDSMTDGCMVEPSIDEKIDGWLDALPGCNPIQPGPEDAKVITGCGAPTTIGDPQHYYTDLTGQNWEWMGCTIDNAGGKRVLSGSMLKDGGMTPDMCTKKCEADGFSIAGLENALECYCGNDVAADSMPKTNPMGNCLMKCSGDAGQNCGGYGFIGLYKKCDGDCKNLQYPVVPH</sequence>
<dbReference type="PANTHER" id="PTHR43662">
    <property type="match status" value="1"/>
</dbReference>
<reference evidence="3" key="1">
    <citation type="journal article" date="2019" name="Beilstein J. Org. Chem.">
        <title>Nanangenines: drimane sesquiterpenoids as the dominant metabolite cohort of a novel Australian fungus, Aspergillus nanangensis.</title>
        <authorList>
            <person name="Lacey H.J."/>
            <person name="Gilchrist C.L.M."/>
            <person name="Crombie A."/>
            <person name="Kalaitzis J.A."/>
            <person name="Vuong D."/>
            <person name="Rutledge P.J."/>
            <person name="Turner P."/>
            <person name="Pitt J.I."/>
            <person name="Lacey E."/>
            <person name="Chooi Y.H."/>
            <person name="Piggott A.M."/>
        </authorList>
    </citation>
    <scope>NUCLEOTIDE SEQUENCE</scope>
    <source>
        <strain evidence="3">MST-FP2251</strain>
    </source>
</reference>
<dbReference type="InterPro" id="IPR018535">
    <property type="entry name" value="DUF1996"/>
</dbReference>
<evidence type="ECO:0000259" key="2">
    <source>
        <dbReference type="PROSITE" id="PS51212"/>
    </source>
</evidence>
<comment type="caution">
    <text evidence="3">The sequence shown here is derived from an EMBL/GenBank/DDBJ whole genome shotgun (WGS) entry which is preliminary data.</text>
</comment>